<sequence>MYYTNQNETNLCTVIENDLNVLTQWFYVTNKLSLNVQKNETLFFVRNIVQETETYVFP</sequence>
<protein>
    <submittedName>
        <fullName evidence="1">Uncharacterized protein</fullName>
    </submittedName>
</protein>
<organism evidence="1 2">
    <name type="scientific">Paralvinella palmiformis</name>
    <dbReference type="NCBI Taxonomy" id="53620"/>
    <lineage>
        <taxon>Eukaryota</taxon>
        <taxon>Metazoa</taxon>
        <taxon>Spiralia</taxon>
        <taxon>Lophotrochozoa</taxon>
        <taxon>Annelida</taxon>
        <taxon>Polychaeta</taxon>
        <taxon>Sedentaria</taxon>
        <taxon>Canalipalpata</taxon>
        <taxon>Terebellida</taxon>
        <taxon>Terebelliformia</taxon>
        <taxon>Alvinellidae</taxon>
        <taxon>Paralvinella</taxon>
    </lineage>
</organism>
<keyword evidence="2" id="KW-1185">Reference proteome</keyword>
<evidence type="ECO:0000313" key="1">
    <source>
        <dbReference type="EMBL" id="KAK2168672.1"/>
    </source>
</evidence>
<comment type="caution">
    <text evidence="1">The sequence shown here is derived from an EMBL/GenBank/DDBJ whole genome shotgun (WGS) entry which is preliminary data.</text>
</comment>
<accession>A0AAD9KC86</accession>
<proteinExistence type="predicted"/>
<evidence type="ECO:0000313" key="2">
    <source>
        <dbReference type="Proteomes" id="UP001208570"/>
    </source>
</evidence>
<name>A0AAD9KC86_9ANNE</name>
<dbReference type="AlphaFoldDB" id="A0AAD9KC86"/>
<dbReference type="EMBL" id="JAODUP010000015">
    <property type="protein sequence ID" value="KAK2168672.1"/>
    <property type="molecule type" value="Genomic_DNA"/>
</dbReference>
<dbReference type="Proteomes" id="UP001208570">
    <property type="component" value="Unassembled WGS sequence"/>
</dbReference>
<gene>
    <name evidence="1" type="ORF">LSH36_15g15008</name>
</gene>
<reference evidence="1" key="1">
    <citation type="journal article" date="2023" name="Mol. Biol. Evol.">
        <title>Third-Generation Sequencing Reveals the Adaptive Role of the Epigenome in Three Deep-Sea Polychaetes.</title>
        <authorList>
            <person name="Perez M."/>
            <person name="Aroh O."/>
            <person name="Sun Y."/>
            <person name="Lan Y."/>
            <person name="Juniper S.K."/>
            <person name="Young C.R."/>
            <person name="Angers B."/>
            <person name="Qian P.Y."/>
        </authorList>
    </citation>
    <scope>NUCLEOTIDE SEQUENCE</scope>
    <source>
        <strain evidence="1">P08H-3</strain>
    </source>
</reference>